<evidence type="ECO:0008006" key="6">
    <source>
        <dbReference type="Google" id="ProtNLM"/>
    </source>
</evidence>
<accession>A0A8J3IYY5</accession>
<evidence type="ECO:0000256" key="3">
    <source>
        <dbReference type="SAM" id="MobiDB-lite"/>
    </source>
</evidence>
<evidence type="ECO:0000313" key="5">
    <source>
        <dbReference type="Proteomes" id="UP000612808"/>
    </source>
</evidence>
<keyword evidence="5" id="KW-1185">Reference proteome</keyword>
<protein>
    <recommendedName>
        <fullName evidence="6">Single-stranded DNA-binding protein</fullName>
    </recommendedName>
</protein>
<dbReference type="GO" id="GO:0003697">
    <property type="term" value="F:single-stranded DNA binding"/>
    <property type="evidence" value="ECO:0007669"/>
    <property type="project" value="InterPro"/>
</dbReference>
<dbReference type="AlphaFoldDB" id="A0A8J3IYY5"/>
<dbReference type="Gene3D" id="2.40.50.140">
    <property type="entry name" value="Nucleic acid-binding proteins"/>
    <property type="match status" value="1"/>
</dbReference>
<keyword evidence="1 2" id="KW-0238">DNA-binding</keyword>
<dbReference type="PROSITE" id="PS50935">
    <property type="entry name" value="SSB"/>
    <property type="match status" value="1"/>
</dbReference>
<evidence type="ECO:0000256" key="1">
    <source>
        <dbReference type="ARBA" id="ARBA00023125"/>
    </source>
</evidence>
<feature type="compositionally biased region" description="Low complexity" evidence="3">
    <location>
        <begin position="174"/>
        <end position="186"/>
    </location>
</feature>
<name>A0A8J3IYY5_9ACTN</name>
<dbReference type="SUPFAM" id="SSF50249">
    <property type="entry name" value="Nucleic acid-binding proteins"/>
    <property type="match status" value="1"/>
</dbReference>
<dbReference type="Pfam" id="PF00436">
    <property type="entry name" value="SSB"/>
    <property type="match status" value="1"/>
</dbReference>
<dbReference type="Proteomes" id="UP000612808">
    <property type="component" value="Unassembled WGS sequence"/>
</dbReference>
<dbReference type="RefSeq" id="WP_203657368.1">
    <property type="nucleotide sequence ID" value="NZ_BAAAZM010000006.1"/>
</dbReference>
<gene>
    <name evidence="4" type="ORF">Aru02nite_22590</name>
</gene>
<sequence>MFETRTTVVGTVTSDVRFLRTRKGNVPLASFHLGSTARTFNREKAQWVDGNSLYLRVVCWRRLGENVSVSVRRGDPVVVAGNLSSRSYQGKDGTRRWAYEIDAASVGPDLSRGTATFERVPFGTNGYPVPDEDDRVEGFVLSLGSALMPLDEGDPATTVTPLDLDQPRPVPVTAGAAADDALPGAA</sequence>
<dbReference type="InterPro" id="IPR000424">
    <property type="entry name" value="Primosome_PriB/ssb"/>
</dbReference>
<reference evidence="4" key="1">
    <citation type="submission" date="2021-01" db="EMBL/GenBank/DDBJ databases">
        <title>Whole genome shotgun sequence of Actinocatenispora rupis NBRC 107355.</title>
        <authorList>
            <person name="Komaki H."/>
            <person name="Tamura T."/>
        </authorList>
    </citation>
    <scope>NUCLEOTIDE SEQUENCE</scope>
    <source>
        <strain evidence="4">NBRC 107355</strain>
    </source>
</reference>
<evidence type="ECO:0000313" key="4">
    <source>
        <dbReference type="EMBL" id="GID11370.1"/>
    </source>
</evidence>
<dbReference type="EMBL" id="BOMB01000012">
    <property type="protein sequence ID" value="GID11370.1"/>
    <property type="molecule type" value="Genomic_DNA"/>
</dbReference>
<organism evidence="4 5">
    <name type="scientific">Actinocatenispora rupis</name>
    <dbReference type="NCBI Taxonomy" id="519421"/>
    <lineage>
        <taxon>Bacteria</taxon>
        <taxon>Bacillati</taxon>
        <taxon>Actinomycetota</taxon>
        <taxon>Actinomycetes</taxon>
        <taxon>Micromonosporales</taxon>
        <taxon>Micromonosporaceae</taxon>
        <taxon>Actinocatenispora</taxon>
    </lineage>
</organism>
<dbReference type="CDD" id="cd04496">
    <property type="entry name" value="SSB_OBF"/>
    <property type="match status" value="1"/>
</dbReference>
<dbReference type="InterPro" id="IPR012340">
    <property type="entry name" value="NA-bd_OB-fold"/>
</dbReference>
<comment type="caution">
    <text evidence="4">The sequence shown here is derived from an EMBL/GenBank/DDBJ whole genome shotgun (WGS) entry which is preliminary data.</text>
</comment>
<proteinExistence type="predicted"/>
<feature type="region of interest" description="Disordered" evidence="3">
    <location>
        <begin position="152"/>
        <end position="186"/>
    </location>
</feature>
<evidence type="ECO:0000256" key="2">
    <source>
        <dbReference type="PROSITE-ProRule" id="PRU00252"/>
    </source>
</evidence>